<dbReference type="Proteomes" id="UP000663864">
    <property type="component" value="Unassembled WGS sequence"/>
</dbReference>
<feature type="domain" description="EGF-like" evidence="3">
    <location>
        <begin position="265"/>
        <end position="276"/>
    </location>
</feature>
<dbReference type="Proteomes" id="UP000663836">
    <property type="component" value="Unassembled WGS sequence"/>
</dbReference>
<evidence type="ECO:0000313" key="5">
    <source>
        <dbReference type="EMBL" id="CAF4007816.1"/>
    </source>
</evidence>
<dbReference type="EMBL" id="CAJNOT010004592">
    <property type="protein sequence ID" value="CAF1438144.1"/>
    <property type="molecule type" value="Genomic_DNA"/>
</dbReference>
<reference evidence="4" key="1">
    <citation type="submission" date="2021-02" db="EMBL/GenBank/DDBJ databases">
        <authorList>
            <person name="Nowell W R."/>
        </authorList>
    </citation>
    <scope>NUCLEOTIDE SEQUENCE</scope>
</reference>
<dbReference type="SMART" id="SM00192">
    <property type="entry name" value="LDLa"/>
    <property type="match status" value="2"/>
</dbReference>
<feature type="disulfide bond" evidence="2">
    <location>
        <begin position="133"/>
        <end position="148"/>
    </location>
</feature>
<dbReference type="PROSITE" id="PS50068">
    <property type="entry name" value="LDLRA_2"/>
    <property type="match status" value="1"/>
</dbReference>
<dbReference type="AlphaFoldDB" id="A0A815NIQ0"/>
<dbReference type="EMBL" id="CAJOBD010004768">
    <property type="protein sequence ID" value="CAF4007816.1"/>
    <property type="molecule type" value="Genomic_DNA"/>
</dbReference>
<gene>
    <name evidence="5" type="ORF">JBS370_LOCUS26659</name>
    <name evidence="4" type="ORF">ZHD862_LOCUS34696</name>
</gene>
<dbReference type="InterPro" id="IPR000742">
    <property type="entry name" value="EGF"/>
</dbReference>
<sequence>MRCYEQHKKQPFANICNITYQFPCLRIDVDDPLNFTLDQPCINLNRIADGHIDCLGKSDERNILKCGLYVVGWQFGCKNYDNFCYSFDLLCSKLGACPEADHNIACFHRRGFNCDGKSDVMCLNGTCLRNARCNQKHDCLNGEDEYWCFYDVDSYDQGTKRYRIERRRFLQSKATLTQYLFSPRTIHDEQTREIQLLDHIEHITKSRYAQKKVHTSVDHTTSDDMLIDKYLESFRQNPVGILKAYLPFICNRGIPIKGDDGRTYCLCSPSYYGDYCEFQADRISIVTHLDLTQYISKTTSVNSRDFSILVSCTFRFAEHIIDRYEFRVPRIVQQMKQKFYFTYPRTTKFRNLKLKQRNGTQLYSIRFEAFDLQLTKSLTFLAAWHFPIEFYFLPAFRFSKLFALIK</sequence>
<comment type="caution">
    <text evidence="4">The sequence shown here is derived from an EMBL/GenBank/DDBJ whole genome shotgun (WGS) entry which is preliminary data.</text>
</comment>
<evidence type="ECO:0000313" key="4">
    <source>
        <dbReference type="EMBL" id="CAF1438144.1"/>
    </source>
</evidence>
<dbReference type="InterPro" id="IPR002172">
    <property type="entry name" value="LDrepeatLR_classA_rpt"/>
</dbReference>
<comment type="caution">
    <text evidence="2">Lacks conserved residue(s) required for the propagation of feature annotation.</text>
</comment>
<evidence type="ECO:0000259" key="3">
    <source>
        <dbReference type="PROSITE" id="PS00022"/>
    </source>
</evidence>
<evidence type="ECO:0000256" key="1">
    <source>
        <dbReference type="ARBA" id="ARBA00023157"/>
    </source>
</evidence>
<dbReference type="PROSITE" id="PS00022">
    <property type="entry name" value="EGF_1"/>
    <property type="match status" value="1"/>
</dbReference>
<evidence type="ECO:0000256" key="2">
    <source>
        <dbReference type="PROSITE-ProRule" id="PRU00124"/>
    </source>
</evidence>
<accession>A0A815NIQ0</accession>
<proteinExistence type="predicted"/>
<protein>
    <recommendedName>
        <fullName evidence="3">EGF-like domain-containing protein</fullName>
    </recommendedName>
</protein>
<evidence type="ECO:0000313" key="6">
    <source>
        <dbReference type="Proteomes" id="UP000663864"/>
    </source>
</evidence>
<organism evidence="4 6">
    <name type="scientific">Rotaria sordida</name>
    <dbReference type="NCBI Taxonomy" id="392033"/>
    <lineage>
        <taxon>Eukaryota</taxon>
        <taxon>Metazoa</taxon>
        <taxon>Spiralia</taxon>
        <taxon>Gnathifera</taxon>
        <taxon>Rotifera</taxon>
        <taxon>Eurotatoria</taxon>
        <taxon>Bdelloidea</taxon>
        <taxon>Philodinida</taxon>
        <taxon>Philodinidae</taxon>
        <taxon>Rotaria</taxon>
    </lineage>
</organism>
<name>A0A815NIQ0_9BILA</name>
<keyword evidence="1 2" id="KW-1015">Disulfide bond</keyword>